<sequence>MSDTTEHNQLLAGSPLCPRISGSSHHKTATVQALSAHLGEDLEGVLPKQLPGPLNSTPPKCCVTSDSPQESQSSTDSDLIKSDSNHSSAALSSLAAYNEVREACESQSLTPLNDAAITNEPSRRSSLRRTAKESSNPYPIEDEVVSIPKKKRVVRKVIWISAPTDNLQLSIHEEGFVLQMGSCFSDKYKPFDRCLSCVMKKNDTCRFKHFRLFKPLPNNQLEQKGFVTCTNAHFFFDQTFRVASASHKRSKLADEPEIPSIKVAPSTYAVPPQEILELNSRYVMAQVKAPLLDHLKESQKFLKSQPTIFYRKPVGPICQTCDVCKTGIFSTFWLCKICGREVCLACYTNWDSELHLRDGLQERCSYRRTHKKADFIPVTNYLPERLDALCSSAESFSHPMPPPIYRDDLLFAPNNESLPYPYLNPTDLTQDVYQSYWRKGQPILMRETSGKALHQVTPEFFIQNYGDFMIESLRLDGSVHKKETIAKFFSTFDDPDSASLDLKIKDFPSGDKFSNILPSLNQDFMNQLPVQEYMNYLGSLNLVSLLPDSHITPDLGPKMYVAYAGTTAHISGTTQLHLDAADAINTLKYSSAPAGVAGAIWHLFRREDAGTIREFIREKFPGITIHDPIHDQYFYLTNALLEELFTSRGVKPFIMEQKVGEVVLIPAGCPHQVRNLYPCIKLAMDYVSPEAAPICSQLASEFRKLPRLHRRNVDIISTPTLLAQAWNTCLQVQGKPSVFQPGDVVMPPVPKRSHSSEEATDETPVPRKRPLPRKLTTRLDQSPNKTLHPFLHQIPFINPRAIRFLHKLIPSSTCSFNIAFCSRYQAYTLCWCINLLRDNGVVCFLGDAECTPGPIYICQRQGGLR</sequence>
<protein>
    <submittedName>
        <fullName evidence="1">Uncharacterized protein</fullName>
    </submittedName>
</protein>
<keyword evidence="2" id="KW-1185">Reference proteome</keyword>
<comment type="caution">
    <text evidence="1">The sequence shown here is derived from an EMBL/GenBank/DDBJ whole genome shotgun (WGS) entry which is preliminary data.</text>
</comment>
<evidence type="ECO:0000313" key="1">
    <source>
        <dbReference type="EMBL" id="KAJ9084129.1"/>
    </source>
</evidence>
<evidence type="ECO:0000313" key="2">
    <source>
        <dbReference type="Proteomes" id="UP001165960"/>
    </source>
</evidence>
<organism evidence="1 2">
    <name type="scientific">Entomophthora muscae</name>
    <dbReference type="NCBI Taxonomy" id="34485"/>
    <lineage>
        <taxon>Eukaryota</taxon>
        <taxon>Fungi</taxon>
        <taxon>Fungi incertae sedis</taxon>
        <taxon>Zoopagomycota</taxon>
        <taxon>Entomophthoromycotina</taxon>
        <taxon>Entomophthoromycetes</taxon>
        <taxon>Entomophthorales</taxon>
        <taxon>Entomophthoraceae</taxon>
        <taxon>Entomophthora</taxon>
    </lineage>
</organism>
<name>A0ACC2UAT2_9FUNG</name>
<dbReference type="Proteomes" id="UP001165960">
    <property type="component" value="Unassembled WGS sequence"/>
</dbReference>
<proteinExistence type="predicted"/>
<accession>A0ACC2UAT2</accession>
<gene>
    <name evidence="1" type="ORF">DSO57_1027504</name>
</gene>
<dbReference type="EMBL" id="QTSX02000878">
    <property type="protein sequence ID" value="KAJ9084129.1"/>
    <property type="molecule type" value="Genomic_DNA"/>
</dbReference>
<reference evidence="1" key="1">
    <citation type="submission" date="2022-04" db="EMBL/GenBank/DDBJ databases">
        <title>Genome of the entomopathogenic fungus Entomophthora muscae.</title>
        <authorList>
            <person name="Elya C."/>
            <person name="Lovett B.R."/>
            <person name="Lee E."/>
            <person name="Macias A.M."/>
            <person name="Hajek A.E."/>
            <person name="De Bivort B.L."/>
            <person name="Kasson M.T."/>
            <person name="De Fine Licht H.H."/>
            <person name="Stajich J.E."/>
        </authorList>
    </citation>
    <scope>NUCLEOTIDE SEQUENCE</scope>
    <source>
        <strain evidence="1">Berkeley</strain>
    </source>
</reference>